<organism evidence="2 3">
    <name type="scientific">Crenichthys baileyi</name>
    <name type="common">White River springfish</name>
    <dbReference type="NCBI Taxonomy" id="28760"/>
    <lineage>
        <taxon>Eukaryota</taxon>
        <taxon>Metazoa</taxon>
        <taxon>Chordata</taxon>
        <taxon>Craniata</taxon>
        <taxon>Vertebrata</taxon>
        <taxon>Euteleostomi</taxon>
        <taxon>Actinopterygii</taxon>
        <taxon>Neopterygii</taxon>
        <taxon>Teleostei</taxon>
        <taxon>Neoteleostei</taxon>
        <taxon>Acanthomorphata</taxon>
        <taxon>Ovalentaria</taxon>
        <taxon>Atherinomorphae</taxon>
        <taxon>Cyprinodontiformes</taxon>
        <taxon>Goodeidae</taxon>
        <taxon>Crenichthys</taxon>
    </lineage>
</organism>
<gene>
    <name evidence="2" type="ORF">CRENBAI_017710</name>
</gene>
<evidence type="ECO:0000256" key="1">
    <source>
        <dbReference type="SAM" id="MobiDB-lite"/>
    </source>
</evidence>
<proteinExistence type="predicted"/>
<keyword evidence="3" id="KW-1185">Reference proteome</keyword>
<reference evidence="2 3" key="1">
    <citation type="submission" date="2021-06" db="EMBL/GenBank/DDBJ databases">
        <authorList>
            <person name="Palmer J.M."/>
        </authorList>
    </citation>
    <scope>NUCLEOTIDE SEQUENCE [LARGE SCALE GENOMIC DNA]</scope>
    <source>
        <strain evidence="2 3">MEX-2019</strain>
        <tissue evidence="2">Muscle</tissue>
    </source>
</reference>
<dbReference type="EMBL" id="JAHHUM010002346">
    <property type="protein sequence ID" value="KAK5604413.1"/>
    <property type="molecule type" value="Genomic_DNA"/>
</dbReference>
<evidence type="ECO:0000313" key="3">
    <source>
        <dbReference type="Proteomes" id="UP001311232"/>
    </source>
</evidence>
<comment type="caution">
    <text evidence="2">The sequence shown here is derived from an EMBL/GenBank/DDBJ whole genome shotgun (WGS) entry which is preliminary data.</text>
</comment>
<dbReference type="AlphaFoldDB" id="A0AAV9R5L6"/>
<feature type="compositionally biased region" description="Polar residues" evidence="1">
    <location>
        <begin position="102"/>
        <end position="129"/>
    </location>
</feature>
<name>A0AAV9R5L6_9TELE</name>
<accession>A0AAV9R5L6</accession>
<dbReference type="Proteomes" id="UP001311232">
    <property type="component" value="Unassembled WGS sequence"/>
</dbReference>
<evidence type="ECO:0000313" key="2">
    <source>
        <dbReference type="EMBL" id="KAK5604413.1"/>
    </source>
</evidence>
<sequence length="190" mass="21652">MPEQIRPWTQRPETPGHITPKQRPNRAQGPRPRQEASRSEPAYAKAPSPGHQEPQVHQRAETPATGRECGREEISPTFDGGPKLIQEREQPKTQPDKKNRRSQSQSHIPTLMRTHQNTHTHSPNVNTHNNGLRTLTYTPHTYSILPGRCGPLPSGVETDRLPQHQPRLVSAPPELERLWFKRARQPEPPH</sequence>
<feature type="region of interest" description="Disordered" evidence="1">
    <location>
        <begin position="1"/>
        <end position="129"/>
    </location>
</feature>
<feature type="compositionally biased region" description="Basic and acidic residues" evidence="1">
    <location>
        <begin position="85"/>
        <end position="97"/>
    </location>
</feature>
<protein>
    <submittedName>
        <fullName evidence="2">Uncharacterized protein</fullName>
    </submittedName>
</protein>